<comment type="similarity">
    <text evidence="1">Belongs to the asaB hydroxylase/desaturase family.</text>
</comment>
<dbReference type="AlphaFoldDB" id="A0A9W9IC15"/>
<feature type="region of interest" description="Disordered" evidence="2">
    <location>
        <begin position="1"/>
        <end position="65"/>
    </location>
</feature>
<dbReference type="Proteomes" id="UP001149163">
    <property type="component" value="Unassembled WGS sequence"/>
</dbReference>
<evidence type="ECO:0000256" key="1">
    <source>
        <dbReference type="ARBA" id="ARBA00023604"/>
    </source>
</evidence>
<name>A0A9W9IC15_9EURO</name>
<proteinExistence type="inferred from homology"/>
<dbReference type="RefSeq" id="XP_056546208.1">
    <property type="nucleotide sequence ID" value="XM_056682602.1"/>
</dbReference>
<dbReference type="GeneID" id="81421778"/>
<sequence length="303" mass="33126">MSTTTTTAPPSTTTTTTTTTTGAASSYIPRGPTTAELTFYAPPPDNSAPFNYVESPPAGQPKYNYSEHTQPVALTDIRGAEEAFTLDKDSFQALQNIPSSTTYTTFDSDAAVRETYYPEVEALLLQHIPGAHKIVLFDHTIRRQKEGAARQPVNRAHVDQTAAAALARVKLHITDPAEADALSQGRYRIVNVWRPLGGDPVQSSPLAFASAASVDGADLVAIQHRYPNRTGETMGVQFNPAQKWHYWSGMTGDERLLLKCSDSRGLREGDVAQWVPHTAFWDVRTPEGARPRESIEVRALVFG</sequence>
<dbReference type="PANTHER" id="PTHR34598:SF1">
    <property type="entry name" value="PUTATIVE (AFU_ORTHOLOGUE AFUA_3G13140)-RELATED"/>
    <property type="match status" value="1"/>
</dbReference>
<dbReference type="EMBL" id="JAPQKN010000001">
    <property type="protein sequence ID" value="KAJ5174600.1"/>
    <property type="molecule type" value="Genomic_DNA"/>
</dbReference>
<reference evidence="3" key="2">
    <citation type="journal article" date="2023" name="IMA Fungus">
        <title>Comparative genomic study of the Penicillium genus elucidates a diverse pangenome and 15 lateral gene transfer events.</title>
        <authorList>
            <person name="Petersen C."/>
            <person name="Sorensen T."/>
            <person name="Nielsen M.R."/>
            <person name="Sondergaard T.E."/>
            <person name="Sorensen J.L."/>
            <person name="Fitzpatrick D.A."/>
            <person name="Frisvad J.C."/>
            <person name="Nielsen K.L."/>
        </authorList>
    </citation>
    <scope>NUCLEOTIDE SEQUENCE</scope>
    <source>
        <strain evidence="3">IBT 26290</strain>
    </source>
</reference>
<gene>
    <name evidence="3" type="ORF">N7482_000477</name>
</gene>
<keyword evidence="4" id="KW-1185">Reference proteome</keyword>
<dbReference type="OrthoDB" id="412788at2759"/>
<evidence type="ECO:0000256" key="2">
    <source>
        <dbReference type="SAM" id="MobiDB-lite"/>
    </source>
</evidence>
<dbReference type="InterPro" id="IPR044053">
    <property type="entry name" value="AsaB-like"/>
</dbReference>
<comment type="caution">
    <text evidence="3">The sequence shown here is derived from an EMBL/GenBank/DDBJ whole genome shotgun (WGS) entry which is preliminary data.</text>
</comment>
<feature type="compositionally biased region" description="Low complexity" evidence="2">
    <location>
        <begin position="1"/>
        <end position="26"/>
    </location>
</feature>
<reference evidence="3" key="1">
    <citation type="submission" date="2022-11" db="EMBL/GenBank/DDBJ databases">
        <authorList>
            <person name="Petersen C."/>
        </authorList>
    </citation>
    <scope>NUCLEOTIDE SEQUENCE</scope>
    <source>
        <strain evidence="3">IBT 26290</strain>
    </source>
</reference>
<evidence type="ECO:0000313" key="4">
    <source>
        <dbReference type="Proteomes" id="UP001149163"/>
    </source>
</evidence>
<evidence type="ECO:0008006" key="5">
    <source>
        <dbReference type="Google" id="ProtNLM"/>
    </source>
</evidence>
<dbReference type="PANTHER" id="PTHR34598">
    <property type="entry name" value="BLL6449 PROTEIN"/>
    <property type="match status" value="1"/>
</dbReference>
<accession>A0A9W9IC15</accession>
<protein>
    <recommendedName>
        <fullName evidence="5">Methyltransferase</fullName>
    </recommendedName>
</protein>
<dbReference type="NCBIfam" id="NF041278">
    <property type="entry name" value="CmcJ_NvfI_EfuI"/>
    <property type="match status" value="1"/>
</dbReference>
<organism evidence="3 4">
    <name type="scientific">Penicillium canariense</name>
    <dbReference type="NCBI Taxonomy" id="189055"/>
    <lineage>
        <taxon>Eukaryota</taxon>
        <taxon>Fungi</taxon>
        <taxon>Dikarya</taxon>
        <taxon>Ascomycota</taxon>
        <taxon>Pezizomycotina</taxon>
        <taxon>Eurotiomycetes</taxon>
        <taxon>Eurotiomycetidae</taxon>
        <taxon>Eurotiales</taxon>
        <taxon>Aspergillaceae</taxon>
        <taxon>Penicillium</taxon>
    </lineage>
</organism>
<dbReference type="GO" id="GO:0016491">
    <property type="term" value="F:oxidoreductase activity"/>
    <property type="evidence" value="ECO:0007669"/>
    <property type="project" value="InterPro"/>
</dbReference>
<evidence type="ECO:0000313" key="3">
    <source>
        <dbReference type="EMBL" id="KAJ5174600.1"/>
    </source>
</evidence>